<organism evidence="1 2">
    <name type="scientific">Xanthomonas campestris pv. papavericola</name>
    <dbReference type="NCBI Taxonomy" id="487881"/>
    <lineage>
        <taxon>Bacteria</taxon>
        <taxon>Pseudomonadati</taxon>
        <taxon>Pseudomonadota</taxon>
        <taxon>Gammaproteobacteria</taxon>
        <taxon>Lysobacterales</taxon>
        <taxon>Lysobacteraceae</taxon>
        <taxon>Xanthomonas</taxon>
    </lineage>
</organism>
<comment type="caution">
    <text evidence="1">The sequence shown here is derived from an EMBL/GenBank/DDBJ whole genome shotgun (WGS) entry which is preliminary data.</text>
</comment>
<dbReference type="AlphaFoldDB" id="A0AAJ2X2A4"/>
<proteinExistence type="predicted"/>
<evidence type="ECO:0000313" key="1">
    <source>
        <dbReference type="EMBL" id="MEC3887936.1"/>
    </source>
</evidence>
<reference evidence="1" key="1">
    <citation type="submission" date="2021-10" db="EMBL/GenBank/DDBJ databases">
        <authorList>
            <person name="Hussein R."/>
            <person name="Harrison J."/>
            <person name="Studholme D.J."/>
            <person name="Vicente J."/>
            <person name="Grant M."/>
        </authorList>
    </citation>
    <scope>NUCLEOTIDE SEQUENCE</scope>
    <source>
        <strain evidence="1">NCPPB 2970</strain>
    </source>
</reference>
<protein>
    <submittedName>
        <fullName evidence="1">Uncharacterized protein</fullName>
    </submittedName>
</protein>
<accession>A0AAJ2X2A4</accession>
<gene>
    <name evidence="1" type="ORF">LLE72_009280</name>
</gene>
<dbReference type="RefSeq" id="WP_228424199.1">
    <property type="nucleotide sequence ID" value="NZ_JAJFNJ020000003.1"/>
</dbReference>
<reference evidence="1" key="2">
    <citation type="submission" date="2024-01" db="EMBL/GenBank/DDBJ databases">
        <title>Long-read genome sequencing of X. campestris pv. papavericola.</title>
        <authorList>
            <person name="Hussain R.M.F."/>
            <person name="Greer S."/>
            <person name="Harrison J."/>
            <person name="Grant M."/>
            <person name="Vicente J."/>
            <person name="Studholme D.J."/>
        </authorList>
    </citation>
    <scope>NUCLEOTIDE SEQUENCE</scope>
    <source>
        <strain evidence="1">NCPPB 2970</strain>
    </source>
</reference>
<evidence type="ECO:0000313" key="2">
    <source>
        <dbReference type="Proteomes" id="UP001297361"/>
    </source>
</evidence>
<dbReference type="EMBL" id="JAJFNJ020000003">
    <property type="protein sequence ID" value="MEC3887936.1"/>
    <property type="molecule type" value="Genomic_DNA"/>
</dbReference>
<dbReference type="Proteomes" id="UP001297361">
    <property type="component" value="Unassembled WGS sequence"/>
</dbReference>
<name>A0AAJ2X2A4_XANCA</name>
<sequence>MQMIGLSRVRQADCVCGVRNCLADRIEEQLRSLARTTGTGVAGLAPSLSALLGTAM</sequence>